<comment type="caution">
    <text evidence="2">The sequence shown here is derived from an EMBL/GenBank/DDBJ whole genome shotgun (WGS) entry which is preliminary data.</text>
</comment>
<gene>
    <name evidence="2" type="ORF">CTEN210_00762</name>
</gene>
<reference evidence="2 3" key="1">
    <citation type="journal article" date="2021" name="Sci. Rep.">
        <title>The genome of the diatom Chaetoceros tenuissimus carries an ancient integrated fragment of an extant virus.</title>
        <authorList>
            <person name="Hongo Y."/>
            <person name="Kimura K."/>
            <person name="Takaki Y."/>
            <person name="Yoshida Y."/>
            <person name="Baba S."/>
            <person name="Kobayashi G."/>
            <person name="Nagasaki K."/>
            <person name="Hano T."/>
            <person name="Tomaru Y."/>
        </authorList>
    </citation>
    <scope>NUCLEOTIDE SEQUENCE [LARGE SCALE GENOMIC DNA]</scope>
    <source>
        <strain evidence="2 3">NIES-3715</strain>
    </source>
</reference>
<dbReference type="EMBL" id="BLLK01000019">
    <property type="protein sequence ID" value="GFH44288.1"/>
    <property type="molecule type" value="Genomic_DNA"/>
</dbReference>
<accession>A0AAD3CEC4</accession>
<feature type="compositionally biased region" description="Low complexity" evidence="1">
    <location>
        <begin position="299"/>
        <end position="311"/>
    </location>
</feature>
<sequence length="595" mass="67040">MSSNRRNGFVAHKLSKALSNFLEVDSSLVESRLLNPTKSKIILYNVKVKPRLIQQESATPIEISGILEKVQFKWKWNYFNSSKTYKGIMKKTVLTIKGAKIYLKPVDRSHPGLLERLQDASMSSINSSLKEQEDEERKQPKLIRHIIEQFSLHIDDIEIHIVLPSIASKDPNETRTLVVVGQGMELDPIGYKKTSKSRFKRKKHQDIPKKKSQVQELKIASLSAKVLVEKNGRTKVHEFIKPFRYTATAKRFHGARFSGFDTGLEVLGHDVTKSLDRLSEVHLGVSSSHDDYDWKNTSHETSSTQPSSSPSLADEIEVYAIDDEIETTLNQNMSLSVDIGMEDGYSHGPSIKSEMEPNDRIFMIFGEEQCLGLFGVIELFTGSSVDPEDAIEVGEVQRREFLTSVVRHDGLDKLQDLAPRSYMKAERHLNKSSIYQFPFPYIHAVLPNNAKVVARDCCFNLRTDGSMNFFEGDGGVLLNDEMLMEDGASFTVDLNHKDIILRPQKNYNIVASSSGHSMARKRLMSSSSTLKPSDFEVNLDAIKTIGEGAGEILTHRQTIVGDTQHLKSSDSFHSTSTEEEVEWSLKVQGTTEIKF</sequence>
<keyword evidence="3" id="KW-1185">Reference proteome</keyword>
<name>A0AAD3CEC4_9STRA</name>
<dbReference type="Proteomes" id="UP001054902">
    <property type="component" value="Unassembled WGS sequence"/>
</dbReference>
<feature type="compositionally biased region" description="Basic and acidic residues" evidence="1">
    <location>
        <begin position="288"/>
        <end position="298"/>
    </location>
</feature>
<feature type="region of interest" description="Disordered" evidence="1">
    <location>
        <begin position="287"/>
        <end position="312"/>
    </location>
</feature>
<evidence type="ECO:0000313" key="3">
    <source>
        <dbReference type="Proteomes" id="UP001054902"/>
    </source>
</evidence>
<proteinExistence type="predicted"/>
<organism evidence="2 3">
    <name type="scientific">Chaetoceros tenuissimus</name>
    <dbReference type="NCBI Taxonomy" id="426638"/>
    <lineage>
        <taxon>Eukaryota</taxon>
        <taxon>Sar</taxon>
        <taxon>Stramenopiles</taxon>
        <taxon>Ochrophyta</taxon>
        <taxon>Bacillariophyta</taxon>
        <taxon>Coscinodiscophyceae</taxon>
        <taxon>Chaetocerotophycidae</taxon>
        <taxon>Chaetocerotales</taxon>
        <taxon>Chaetocerotaceae</taxon>
        <taxon>Chaetoceros</taxon>
    </lineage>
</organism>
<dbReference type="AlphaFoldDB" id="A0AAD3CEC4"/>
<protein>
    <submittedName>
        <fullName evidence="2">Uncharacterized protein</fullName>
    </submittedName>
</protein>
<evidence type="ECO:0000256" key="1">
    <source>
        <dbReference type="SAM" id="MobiDB-lite"/>
    </source>
</evidence>
<evidence type="ECO:0000313" key="2">
    <source>
        <dbReference type="EMBL" id="GFH44288.1"/>
    </source>
</evidence>